<organism evidence="3 4">
    <name type="scientific">Paenibacillus athensensis</name>
    <dbReference type="NCBI Taxonomy" id="1967502"/>
    <lineage>
        <taxon>Bacteria</taxon>
        <taxon>Bacillati</taxon>
        <taxon>Bacillota</taxon>
        <taxon>Bacilli</taxon>
        <taxon>Bacillales</taxon>
        <taxon>Paenibacillaceae</taxon>
        <taxon>Paenibacillus</taxon>
    </lineage>
</organism>
<dbReference type="CDD" id="cd00118">
    <property type="entry name" value="LysM"/>
    <property type="match status" value="2"/>
</dbReference>
<accession>A0A4Y8PV42</accession>
<feature type="domain" description="LysM" evidence="2">
    <location>
        <begin position="16"/>
        <end position="61"/>
    </location>
</feature>
<name>A0A4Y8PV42_9BACL</name>
<dbReference type="InterPro" id="IPR018392">
    <property type="entry name" value="LysM"/>
</dbReference>
<proteinExistence type="predicted"/>
<reference evidence="3 4" key="1">
    <citation type="submission" date="2017-03" db="EMBL/GenBank/DDBJ databases">
        <title>Isolation of Levoglucosan Utilizing Bacteria.</title>
        <authorList>
            <person name="Arya A.S."/>
        </authorList>
    </citation>
    <scope>NUCLEOTIDE SEQUENCE [LARGE SCALE GENOMIC DNA]</scope>
    <source>
        <strain evidence="3 4">MEC069</strain>
    </source>
</reference>
<comment type="caution">
    <text evidence="3">The sequence shown here is derived from an EMBL/GenBank/DDBJ whole genome shotgun (WGS) entry which is preliminary data.</text>
</comment>
<evidence type="ECO:0000259" key="2">
    <source>
        <dbReference type="PROSITE" id="PS51782"/>
    </source>
</evidence>
<dbReference type="AlphaFoldDB" id="A0A4Y8PV42"/>
<keyword evidence="4" id="KW-1185">Reference proteome</keyword>
<dbReference type="Proteomes" id="UP000298246">
    <property type="component" value="Unassembled WGS sequence"/>
</dbReference>
<dbReference type="SMART" id="SM00257">
    <property type="entry name" value="LysM"/>
    <property type="match status" value="2"/>
</dbReference>
<dbReference type="Gene3D" id="3.10.350.10">
    <property type="entry name" value="LysM domain"/>
    <property type="match status" value="2"/>
</dbReference>
<feature type="compositionally biased region" description="Low complexity" evidence="1">
    <location>
        <begin position="537"/>
        <end position="553"/>
    </location>
</feature>
<dbReference type="GO" id="GO:0008932">
    <property type="term" value="F:lytic endotransglycosylase activity"/>
    <property type="evidence" value="ECO:0007669"/>
    <property type="project" value="TreeGrafter"/>
</dbReference>
<dbReference type="EMBL" id="MYFO01000031">
    <property type="protein sequence ID" value="TFE84787.1"/>
    <property type="molecule type" value="Genomic_DNA"/>
</dbReference>
<sequence length="579" mass="59193">MGTRRGHHLKEVFGLRIHMVKQGDTLYGLGEKYRVSVEQIIALNPQIADPNRVELGTKVKIPSAPKPVAPPAMEIAYKHVVQQGDSLWKLGKAWDVPLQAMLQANPHLKNPNVLMTGDIVFIPKWGATPHEPQPVPQPELPQEVAPPAEEMPQVVQEAAPAAPQVAEEAMPAPMPMPEEVTVIIAPAAPAEPDAEEPAVISGPSADEVGLPAGPLCPPPLSATGGDIGLSQPYPQAAHPFKQLEITATEVFASGMPPAGAYDPAAAGMPAYPPAFPWEAAGVGGSTYGLPMPNGMPSVAAAAGGCGCGGPAAVQPMPGAGEAWPGAGFPAAMYPPQMLPAAVPQMGQPPMAAAFGLPMGPPPFPTGPAGAPGPMELYPGPCYPVGGDFSPPWMGAPGMPPAGGPMSPMPYGMAMPGGPMSPPFAPPMGGPGFGMPPAGFPQQGMPGMSGMSAMPGMPGMPGMSAMPGMPGMSGMSGMPGMPAMSGMPGIEEAYSGTPLLSPQVKTHQLTTDMEEEKVELDVRPSKNAAKSEVSGKIGSSAVRKAKSRAAGSASLHALTRKRPNSPARPEAKANGPWINV</sequence>
<protein>
    <recommendedName>
        <fullName evidence="2">LysM domain-containing protein</fullName>
    </recommendedName>
</protein>
<dbReference type="Pfam" id="PF01476">
    <property type="entry name" value="LysM"/>
    <property type="match status" value="2"/>
</dbReference>
<gene>
    <name evidence="3" type="ORF">B5M42_18955</name>
</gene>
<dbReference type="PANTHER" id="PTHR33734">
    <property type="entry name" value="LYSM DOMAIN-CONTAINING GPI-ANCHORED PROTEIN 2"/>
    <property type="match status" value="1"/>
</dbReference>
<evidence type="ECO:0000313" key="4">
    <source>
        <dbReference type="Proteomes" id="UP000298246"/>
    </source>
</evidence>
<feature type="domain" description="LysM" evidence="2">
    <location>
        <begin position="77"/>
        <end position="122"/>
    </location>
</feature>
<dbReference type="PANTHER" id="PTHR33734:SF34">
    <property type="entry name" value="SPOIVD-ASSOCIATED FACTOR A"/>
    <property type="match status" value="1"/>
</dbReference>
<evidence type="ECO:0000256" key="1">
    <source>
        <dbReference type="SAM" id="MobiDB-lite"/>
    </source>
</evidence>
<dbReference type="InterPro" id="IPR036779">
    <property type="entry name" value="LysM_dom_sf"/>
</dbReference>
<dbReference type="OrthoDB" id="2033517at2"/>
<feature type="region of interest" description="Disordered" evidence="1">
    <location>
        <begin position="516"/>
        <end position="579"/>
    </location>
</feature>
<evidence type="ECO:0000313" key="3">
    <source>
        <dbReference type="EMBL" id="TFE84787.1"/>
    </source>
</evidence>
<dbReference type="SUPFAM" id="SSF54106">
    <property type="entry name" value="LysM domain"/>
    <property type="match status" value="2"/>
</dbReference>
<dbReference type="PROSITE" id="PS51782">
    <property type="entry name" value="LYSM"/>
    <property type="match status" value="2"/>
</dbReference>